<dbReference type="Gene3D" id="2.60.40.10">
    <property type="entry name" value="Immunoglobulins"/>
    <property type="match status" value="1"/>
</dbReference>
<evidence type="ECO:0000256" key="1">
    <source>
        <dbReference type="SAM" id="MobiDB-lite"/>
    </source>
</evidence>
<dbReference type="InterPro" id="IPR013783">
    <property type="entry name" value="Ig-like_fold"/>
</dbReference>
<dbReference type="InterPro" id="IPR036179">
    <property type="entry name" value="Ig-like_dom_sf"/>
</dbReference>
<feature type="compositionally biased region" description="Polar residues" evidence="1">
    <location>
        <begin position="58"/>
        <end position="68"/>
    </location>
</feature>
<feature type="compositionally biased region" description="Basic and acidic residues" evidence="1">
    <location>
        <begin position="117"/>
        <end position="130"/>
    </location>
</feature>
<accession>A0A8T0E2R0</accession>
<name>A0A8T0E2R0_ARGBR</name>
<dbReference type="SUPFAM" id="SSF48726">
    <property type="entry name" value="Immunoglobulin"/>
    <property type="match status" value="1"/>
</dbReference>
<evidence type="ECO:0000313" key="2">
    <source>
        <dbReference type="EMBL" id="KAF8764723.1"/>
    </source>
</evidence>
<sequence length="185" mass="20574">MCQINTEPMISEKGYLDVTVPPSIVEEDTSTDITVDERSKVSMRCKAAGYPKPRISIFRSNQPKSEFSTRMGWSPPPRHCDVDSRLPDWRPSPRSSDVSKNDSPMKKGYGIPAPNSLRDESQSLSSEEKQLSSSKDGNILDSDKPKRKQNQHPTQGSQTDSSGSCQISFSIHVQLAFLLAVLLFD</sequence>
<organism evidence="2 3">
    <name type="scientific">Argiope bruennichi</name>
    <name type="common">Wasp spider</name>
    <name type="synonym">Aranea bruennichi</name>
    <dbReference type="NCBI Taxonomy" id="94029"/>
    <lineage>
        <taxon>Eukaryota</taxon>
        <taxon>Metazoa</taxon>
        <taxon>Ecdysozoa</taxon>
        <taxon>Arthropoda</taxon>
        <taxon>Chelicerata</taxon>
        <taxon>Arachnida</taxon>
        <taxon>Araneae</taxon>
        <taxon>Araneomorphae</taxon>
        <taxon>Entelegynae</taxon>
        <taxon>Araneoidea</taxon>
        <taxon>Araneidae</taxon>
        <taxon>Argiope</taxon>
    </lineage>
</organism>
<dbReference type="AlphaFoldDB" id="A0A8T0E2R0"/>
<comment type="caution">
    <text evidence="2">The sequence shown here is derived from an EMBL/GenBank/DDBJ whole genome shotgun (WGS) entry which is preliminary data.</text>
</comment>
<reference evidence="2" key="1">
    <citation type="journal article" date="2020" name="bioRxiv">
        <title>Chromosome-level reference genome of the European wasp spider Argiope bruennichi: a resource for studies on range expansion and evolutionary adaptation.</title>
        <authorList>
            <person name="Sheffer M.M."/>
            <person name="Hoppe A."/>
            <person name="Krehenwinkel H."/>
            <person name="Uhl G."/>
            <person name="Kuss A.W."/>
            <person name="Jensen L."/>
            <person name="Jensen C."/>
            <person name="Gillespie R.G."/>
            <person name="Hoff K.J."/>
            <person name="Prost S."/>
        </authorList>
    </citation>
    <scope>NUCLEOTIDE SEQUENCE</scope>
</reference>
<protein>
    <submittedName>
        <fullName evidence="2">Uncharacterized protein</fullName>
    </submittedName>
</protein>
<feature type="compositionally biased region" description="Polar residues" evidence="1">
    <location>
        <begin position="151"/>
        <end position="164"/>
    </location>
</feature>
<feature type="compositionally biased region" description="Basic and acidic residues" evidence="1">
    <location>
        <begin position="78"/>
        <end position="88"/>
    </location>
</feature>
<feature type="region of interest" description="Disordered" evidence="1">
    <location>
        <begin position="56"/>
        <end position="164"/>
    </location>
</feature>
<keyword evidence="3" id="KW-1185">Reference proteome</keyword>
<gene>
    <name evidence="2" type="ORF">HNY73_022773</name>
</gene>
<evidence type="ECO:0000313" key="3">
    <source>
        <dbReference type="Proteomes" id="UP000807504"/>
    </source>
</evidence>
<dbReference type="Proteomes" id="UP000807504">
    <property type="component" value="Unassembled WGS sequence"/>
</dbReference>
<dbReference type="EMBL" id="JABXBU010002231">
    <property type="protein sequence ID" value="KAF8764723.1"/>
    <property type="molecule type" value="Genomic_DNA"/>
</dbReference>
<proteinExistence type="predicted"/>
<reference evidence="2" key="2">
    <citation type="submission" date="2020-06" db="EMBL/GenBank/DDBJ databases">
        <authorList>
            <person name="Sheffer M."/>
        </authorList>
    </citation>
    <scope>NUCLEOTIDE SEQUENCE</scope>
</reference>